<dbReference type="EMBL" id="SZYD01000014">
    <property type="protein sequence ID" value="KAD4178112.1"/>
    <property type="molecule type" value="Genomic_DNA"/>
</dbReference>
<dbReference type="Proteomes" id="UP000326396">
    <property type="component" value="Linkage Group LG4"/>
</dbReference>
<evidence type="ECO:0000313" key="2">
    <source>
        <dbReference type="EMBL" id="KAD4178112.1"/>
    </source>
</evidence>
<organism evidence="2 3">
    <name type="scientific">Mikania micrantha</name>
    <name type="common">bitter vine</name>
    <dbReference type="NCBI Taxonomy" id="192012"/>
    <lineage>
        <taxon>Eukaryota</taxon>
        <taxon>Viridiplantae</taxon>
        <taxon>Streptophyta</taxon>
        <taxon>Embryophyta</taxon>
        <taxon>Tracheophyta</taxon>
        <taxon>Spermatophyta</taxon>
        <taxon>Magnoliopsida</taxon>
        <taxon>eudicotyledons</taxon>
        <taxon>Gunneridae</taxon>
        <taxon>Pentapetalae</taxon>
        <taxon>asterids</taxon>
        <taxon>campanulids</taxon>
        <taxon>Asterales</taxon>
        <taxon>Asteraceae</taxon>
        <taxon>Asteroideae</taxon>
        <taxon>Heliantheae alliance</taxon>
        <taxon>Eupatorieae</taxon>
        <taxon>Mikania</taxon>
    </lineage>
</organism>
<keyword evidence="3" id="KW-1185">Reference proteome</keyword>
<feature type="region of interest" description="Disordered" evidence="1">
    <location>
        <begin position="12"/>
        <end position="56"/>
    </location>
</feature>
<evidence type="ECO:0000256" key="1">
    <source>
        <dbReference type="SAM" id="MobiDB-lite"/>
    </source>
</evidence>
<name>A0A5N6MXJ7_9ASTR</name>
<proteinExistence type="predicted"/>
<sequence>MAICFLRMGEKRKFDHDRNDETTKRFKSSSPPKSPEKPKSPSHQIQTEATSARDLDPNFKAAIFQRYGLFDLLNQANEDLNHLEALRRKQENALEKAKGKEKAPESSKPSSKFDKKQVKALTGILGELTDAELAANEELMSEIQESSNMHASTPSTGPQTETLSAITYHIHCFNNQFFVRSLRAADHCCNFDKIIPIPSPDLSN</sequence>
<feature type="region of interest" description="Disordered" evidence="1">
    <location>
        <begin position="93"/>
        <end position="115"/>
    </location>
</feature>
<dbReference type="AlphaFoldDB" id="A0A5N6MXJ7"/>
<comment type="caution">
    <text evidence="2">The sequence shown here is derived from an EMBL/GenBank/DDBJ whole genome shotgun (WGS) entry which is preliminary data.</text>
</comment>
<accession>A0A5N6MXJ7</accession>
<evidence type="ECO:0000313" key="3">
    <source>
        <dbReference type="Proteomes" id="UP000326396"/>
    </source>
</evidence>
<reference evidence="2 3" key="1">
    <citation type="submission" date="2019-05" db="EMBL/GenBank/DDBJ databases">
        <title>Mikania micrantha, genome provides insights into the molecular mechanism of rapid growth.</title>
        <authorList>
            <person name="Liu B."/>
        </authorList>
    </citation>
    <scope>NUCLEOTIDE SEQUENCE [LARGE SCALE GENOMIC DNA]</scope>
    <source>
        <strain evidence="2">NLD-2019</strain>
        <tissue evidence="2">Leaf</tissue>
    </source>
</reference>
<feature type="compositionally biased region" description="Basic and acidic residues" evidence="1">
    <location>
        <begin position="12"/>
        <end position="24"/>
    </location>
</feature>
<gene>
    <name evidence="2" type="ORF">E3N88_26703</name>
</gene>
<protein>
    <submittedName>
        <fullName evidence="2">Uncharacterized protein</fullName>
    </submittedName>
</protein>